<sequence>MRQHTILGYTCTPPRENRQAAEPPTHSHKEKKIIIKLIKHKRNPETGQRAFPNPA</sequence>
<proteinExistence type="predicted"/>
<dbReference type="Proteomes" id="UP000296049">
    <property type="component" value="Unassembled WGS sequence"/>
</dbReference>
<feature type="non-terminal residue" evidence="2">
    <location>
        <position position="55"/>
    </location>
</feature>
<evidence type="ECO:0000313" key="3">
    <source>
        <dbReference type="Proteomes" id="UP000296049"/>
    </source>
</evidence>
<accession>R0LDS5</accession>
<gene>
    <name evidence="2" type="ORF">Anapl_06305</name>
</gene>
<keyword evidence="3" id="KW-1185">Reference proteome</keyword>
<evidence type="ECO:0000313" key="2">
    <source>
        <dbReference type="EMBL" id="EOA98392.1"/>
    </source>
</evidence>
<dbReference type="AlphaFoldDB" id="R0LDS5"/>
<feature type="region of interest" description="Disordered" evidence="1">
    <location>
        <begin position="1"/>
        <end position="31"/>
    </location>
</feature>
<organism evidence="2 3">
    <name type="scientific">Anas platyrhynchos</name>
    <name type="common">Mallard</name>
    <name type="synonym">Anas boschas</name>
    <dbReference type="NCBI Taxonomy" id="8839"/>
    <lineage>
        <taxon>Eukaryota</taxon>
        <taxon>Metazoa</taxon>
        <taxon>Chordata</taxon>
        <taxon>Craniata</taxon>
        <taxon>Vertebrata</taxon>
        <taxon>Euteleostomi</taxon>
        <taxon>Archelosauria</taxon>
        <taxon>Archosauria</taxon>
        <taxon>Dinosauria</taxon>
        <taxon>Saurischia</taxon>
        <taxon>Theropoda</taxon>
        <taxon>Coelurosauria</taxon>
        <taxon>Aves</taxon>
        <taxon>Neognathae</taxon>
        <taxon>Galloanserae</taxon>
        <taxon>Anseriformes</taxon>
        <taxon>Anatidae</taxon>
        <taxon>Anatinae</taxon>
        <taxon>Anas</taxon>
    </lineage>
</organism>
<evidence type="ECO:0000256" key="1">
    <source>
        <dbReference type="SAM" id="MobiDB-lite"/>
    </source>
</evidence>
<protein>
    <submittedName>
        <fullName evidence="2">Uncharacterized protein</fullName>
    </submittedName>
</protein>
<dbReference type="EMBL" id="KB743510">
    <property type="protein sequence ID" value="EOA98392.1"/>
    <property type="molecule type" value="Genomic_DNA"/>
</dbReference>
<reference evidence="3" key="1">
    <citation type="journal article" date="2013" name="Nat. Genet.">
        <title>The duck genome and transcriptome provide insight into an avian influenza virus reservoir species.</title>
        <authorList>
            <person name="Huang Y."/>
            <person name="Li Y."/>
            <person name="Burt D.W."/>
            <person name="Chen H."/>
            <person name="Zhang Y."/>
            <person name="Qian W."/>
            <person name="Kim H."/>
            <person name="Gan S."/>
            <person name="Zhao Y."/>
            <person name="Li J."/>
            <person name="Yi K."/>
            <person name="Feng H."/>
            <person name="Zhu P."/>
            <person name="Li B."/>
            <person name="Liu Q."/>
            <person name="Fairley S."/>
            <person name="Magor K.E."/>
            <person name="Du Z."/>
            <person name="Hu X."/>
            <person name="Goodman L."/>
            <person name="Tafer H."/>
            <person name="Vignal A."/>
            <person name="Lee T."/>
            <person name="Kim K.W."/>
            <person name="Sheng Z."/>
            <person name="An Y."/>
            <person name="Searle S."/>
            <person name="Herrero J."/>
            <person name="Groenen M.A."/>
            <person name="Crooijmans R.P."/>
            <person name="Faraut T."/>
            <person name="Cai Q."/>
            <person name="Webster R.G."/>
            <person name="Aldridge J.R."/>
            <person name="Warren W.C."/>
            <person name="Bartschat S."/>
            <person name="Kehr S."/>
            <person name="Marz M."/>
            <person name="Stadler P.F."/>
            <person name="Smith J."/>
            <person name="Kraus R.H."/>
            <person name="Zhao Y."/>
            <person name="Ren L."/>
            <person name="Fei J."/>
            <person name="Morisson M."/>
            <person name="Kaiser P."/>
            <person name="Griffin D.K."/>
            <person name="Rao M."/>
            <person name="Pitel F."/>
            <person name="Wang J."/>
            <person name="Li N."/>
        </authorList>
    </citation>
    <scope>NUCLEOTIDE SEQUENCE [LARGE SCALE GENOMIC DNA]</scope>
</reference>
<name>R0LDS5_ANAPL</name>